<evidence type="ECO:0000313" key="1">
    <source>
        <dbReference type="EMBL" id="GLH98698.1"/>
    </source>
</evidence>
<dbReference type="EMBL" id="BSDI01000018">
    <property type="protein sequence ID" value="GLH98698.1"/>
    <property type="molecule type" value="Genomic_DNA"/>
</dbReference>
<organism evidence="1 2">
    <name type="scientific">Phytohabitans aurantiacus</name>
    <dbReference type="NCBI Taxonomy" id="3016789"/>
    <lineage>
        <taxon>Bacteria</taxon>
        <taxon>Bacillati</taxon>
        <taxon>Actinomycetota</taxon>
        <taxon>Actinomycetes</taxon>
        <taxon>Micromonosporales</taxon>
        <taxon>Micromonosporaceae</taxon>
    </lineage>
</organism>
<accession>A0ABQ5QVV4</accession>
<keyword evidence="2" id="KW-1185">Reference proteome</keyword>
<protein>
    <submittedName>
        <fullName evidence="1">Uncharacterized protein</fullName>
    </submittedName>
</protein>
<evidence type="ECO:0000313" key="2">
    <source>
        <dbReference type="Proteomes" id="UP001144280"/>
    </source>
</evidence>
<reference evidence="1" key="1">
    <citation type="submission" date="2022-12" db="EMBL/GenBank/DDBJ databases">
        <title>New Phytohabitans aurantiacus sp. RD004123 nov., an actinomycete isolated from soil.</title>
        <authorList>
            <person name="Triningsih D.W."/>
            <person name="Harunari E."/>
            <person name="Igarashi Y."/>
        </authorList>
    </citation>
    <scope>NUCLEOTIDE SEQUENCE</scope>
    <source>
        <strain evidence="1">RD004123</strain>
    </source>
</reference>
<name>A0ABQ5QVV4_9ACTN</name>
<proteinExistence type="predicted"/>
<comment type="caution">
    <text evidence="1">The sequence shown here is derived from an EMBL/GenBank/DDBJ whole genome shotgun (WGS) entry which is preliminary data.</text>
</comment>
<sequence>MVTVAVRRSTFTAGCPAPVARTVSEAAAVPRPAACLSTASAGRGAFGAVFPVTDRSAPDGGTFHLSGSSARAATGVATNDSSTVIANADIRPRTVTLPINTHRLIV</sequence>
<gene>
    <name evidence="1" type="ORF">Pa4123_39730</name>
</gene>
<dbReference type="Proteomes" id="UP001144280">
    <property type="component" value="Unassembled WGS sequence"/>
</dbReference>